<organism evidence="2 3">
    <name type="scientific">Lachnellula willkommii</name>
    <dbReference type="NCBI Taxonomy" id="215461"/>
    <lineage>
        <taxon>Eukaryota</taxon>
        <taxon>Fungi</taxon>
        <taxon>Dikarya</taxon>
        <taxon>Ascomycota</taxon>
        <taxon>Pezizomycotina</taxon>
        <taxon>Leotiomycetes</taxon>
        <taxon>Helotiales</taxon>
        <taxon>Lachnaceae</taxon>
        <taxon>Lachnellula</taxon>
    </lineage>
</organism>
<dbReference type="PRINTS" id="PR00347">
    <property type="entry name" value="THAUMATIN"/>
</dbReference>
<dbReference type="Proteomes" id="UP000315522">
    <property type="component" value="Unassembled WGS sequence"/>
</dbReference>
<keyword evidence="1" id="KW-0812">Transmembrane</keyword>
<dbReference type="Gene3D" id="2.60.110.10">
    <property type="entry name" value="Thaumatin"/>
    <property type="match status" value="1"/>
</dbReference>
<gene>
    <name evidence="2" type="ORF">LAWI1_G007065</name>
</gene>
<evidence type="ECO:0000256" key="1">
    <source>
        <dbReference type="SAM" id="Phobius"/>
    </source>
</evidence>
<comment type="caution">
    <text evidence="2">The sequence shown here is derived from an EMBL/GenBank/DDBJ whole genome shotgun (WGS) entry which is preliminary data.</text>
</comment>
<dbReference type="SUPFAM" id="SSF49870">
    <property type="entry name" value="Osmotin, thaumatin-like protein"/>
    <property type="match status" value="1"/>
</dbReference>
<accession>A0A559M5U4</accession>
<protein>
    <submittedName>
        <fullName evidence="2">Pathogenesis-related protein</fullName>
    </submittedName>
</protein>
<dbReference type="SMART" id="SM00205">
    <property type="entry name" value="THN"/>
    <property type="match status" value="1"/>
</dbReference>
<dbReference type="PANTHER" id="PTHR31048">
    <property type="entry name" value="OS03G0233200 PROTEIN"/>
    <property type="match status" value="1"/>
</dbReference>
<feature type="non-terminal residue" evidence="2">
    <location>
        <position position="1"/>
    </location>
</feature>
<feature type="transmembrane region" description="Helical" evidence="1">
    <location>
        <begin position="12"/>
        <end position="31"/>
    </location>
</feature>
<dbReference type="Pfam" id="PF00314">
    <property type="entry name" value="Thaumatin"/>
    <property type="match status" value="1"/>
</dbReference>
<name>A0A559M5U4_9HELO</name>
<feature type="non-terminal residue" evidence="2">
    <location>
        <position position="491"/>
    </location>
</feature>
<dbReference type="EMBL" id="QGML01001805">
    <property type="protein sequence ID" value="TVY88320.1"/>
    <property type="molecule type" value="Genomic_DNA"/>
</dbReference>
<evidence type="ECO:0000313" key="2">
    <source>
        <dbReference type="EMBL" id="TVY88320.1"/>
    </source>
</evidence>
<dbReference type="AlphaFoldDB" id="A0A559M5U4"/>
<reference evidence="2 3" key="1">
    <citation type="submission" date="2018-05" db="EMBL/GenBank/DDBJ databases">
        <title>Genome sequencing and assembly of the regulated plant pathogen Lachnellula willkommii and related sister species for the development of diagnostic species identification markers.</title>
        <authorList>
            <person name="Giroux E."/>
            <person name="Bilodeau G."/>
        </authorList>
    </citation>
    <scope>NUCLEOTIDE SEQUENCE [LARGE SCALE GENOMIC DNA]</scope>
    <source>
        <strain evidence="2 3">CBS 172.35</strain>
    </source>
</reference>
<dbReference type="InterPro" id="IPR037176">
    <property type="entry name" value="Osmotin/thaumatin-like_sf"/>
</dbReference>
<sequence length="491" mass="51400">ARVRVIAREPGVNLVLAAFKLLFLDIVLLRLPTALAGTVGLPSFDTYSFLSTSIPSFTPSPLQLHKVSMFKTNPLNAMYNPSLSRLPLAAIALLCLIQTVSAYHANPFFERNANPLPRPARWGPPLKRDSIPLVVSNDCAESVWPAIGTQAGTGAGIGGFELTPGQSKSLTVSADWQGRVWGRTNCSFNLAGNGASNLNGNDGSGAACDTGDCGGVLNCALTGRTPLTLAEFDLAGGVDGIQTFYDISLVDGYNLPLQVIYIPGNNPKLQDIPPNLTNAACIATAGLVAAPADSGTSGNATTTANPLPYESKLDSKSIGSWCPWDLQVTQPTKPGDGVYPYPDDNIQRPIFDPCLSACAKTNAPKDCCTGPYDSSDKCKPGLYSKSAKAVCPDAYSFAFDDQTSTFVIPSGGGWEVKFCPAGRSTNIINTFKAQLGALGQGGITKAIQDACANMTIIEEGAKKSGAERVRGEPAMGSLGALVVVVAWAVLC</sequence>
<keyword evidence="1" id="KW-1133">Transmembrane helix</keyword>
<keyword evidence="1" id="KW-0472">Membrane</keyword>
<dbReference type="InterPro" id="IPR001938">
    <property type="entry name" value="Thaumatin"/>
</dbReference>
<dbReference type="PROSITE" id="PS51367">
    <property type="entry name" value="THAUMATIN_2"/>
    <property type="match status" value="1"/>
</dbReference>
<keyword evidence="3" id="KW-1185">Reference proteome</keyword>
<evidence type="ECO:0000313" key="3">
    <source>
        <dbReference type="Proteomes" id="UP000315522"/>
    </source>
</evidence>
<proteinExistence type="predicted"/>